<dbReference type="Gene3D" id="3.90.1150.10">
    <property type="entry name" value="Aspartate Aminotransferase, domain 1"/>
    <property type="match status" value="1"/>
</dbReference>
<dbReference type="GO" id="GO:0008732">
    <property type="term" value="F:L-allo-threonine aldolase activity"/>
    <property type="evidence" value="ECO:0007669"/>
    <property type="project" value="TreeGrafter"/>
</dbReference>
<keyword evidence="3" id="KW-0663">Pyridoxal phosphate</keyword>
<dbReference type="NCBIfam" id="NF041359">
    <property type="entry name" value="GntG_guanitoxin"/>
    <property type="match status" value="1"/>
</dbReference>
<name>X1KJI8_9ZZZZ</name>
<dbReference type="PANTHER" id="PTHR48097">
    <property type="entry name" value="L-THREONINE ALDOLASE-RELATED"/>
    <property type="match status" value="1"/>
</dbReference>
<dbReference type="FunFam" id="3.40.640.10:FF:000030">
    <property type="entry name" value="Low-specificity L-threonine aldolase"/>
    <property type="match status" value="1"/>
</dbReference>
<dbReference type="InterPro" id="IPR001597">
    <property type="entry name" value="ArAA_b-elim_lyase/Thr_aldolase"/>
</dbReference>
<reference evidence="6" key="1">
    <citation type="journal article" date="2014" name="Front. Microbiol.">
        <title>High frequency of phylogenetically diverse reductive dehalogenase-homologous genes in deep subseafloor sedimentary metagenomes.</title>
        <authorList>
            <person name="Kawai M."/>
            <person name="Futagami T."/>
            <person name="Toyoda A."/>
            <person name="Takaki Y."/>
            <person name="Nishi S."/>
            <person name="Hori S."/>
            <person name="Arai W."/>
            <person name="Tsubouchi T."/>
            <person name="Morono Y."/>
            <person name="Uchiyama I."/>
            <person name="Ito T."/>
            <person name="Fujiyama A."/>
            <person name="Inagaki F."/>
            <person name="Takami H."/>
        </authorList>
    </citation>
    <scope>NUCLEOTIDE SEQUENCE</scope>
    <source>
        <strain evidence="6">Expedition CK06-06</strain>
    </source>
</reference>
<evidence type="ECO:0000313" key="6">
    <source>
        <dbReference type="EMBL" id="GAI07217.1"/>
    </source>
</evidence>
<dbReference type="Pfam" id="PF01212">
    <property type="entry name" value="Beta_elim_lyase"/>
    <property type="match status" value="1"/>
</dbReference>
<evidence type="ECO:0000259" key="5">
    <source>
        <dbReference type="Pfam" id="PF01212"/>
    </source>
</evidence>
<dbReference type="AlphaFoldDB" id="X1KJI8"/>
<dbReference type="Gene3D" id="3.40.640.10">
    <property type="entry name" value="Type I PLP-dependent aspartate aminotransferase-like (Major domain)"/>
    <property type="match status" value="1"/>
</dbReference>
<accession>X1KJI8</accession>
<evidence type="ECO:0000256" key="1">
    <source>
        <dbReference type="ARBA" id="ARBA00001933"/>
    </source>
</evidence>
<dbReference type="SUPFAM" id="SSF53383">
    <property type="entry name" value="PLP-dependent transferases"/>
    <property type="match status" value="1"/>
</dbReference>
<dbReference type="PANTHER" id="PTHR48097:SF9">
    <property type="entry name" value="L-THREONINE ALDOLASE"/>
    <property type="match status" value="1"/>
</dbReference>
<feature type="non-terminal residue" evidence="6">
    <location>
        <position position="1"/>
    </location>
</feature>
<dbReference type="GO" id="GO:0005829">
    <property type="term" value="C:cytosol"/>
    <property type="evidence" value="ECO:0007669"/>
    <property type="project" value="TreeGrafter"/>
</dbReference>
<comment type="cofactor">
    <cofactor evidence="1">
        <name>pyridoxal 5'-phosphate</name>
        <dbReference type="ChEBI" id="CHEBI:597326"/>
    </cofactor>
</comment>
<sequence length="313" mass="33834">VNLLEELAARMLEKEAALFTASGTMSNLIAILTHTRHGNEIIMGSEAHMLWAEVGSASTLGGVVMWIVPNEQDGRLDPGMVEQAIRPENIHFPQTTLLCLENTHNRCGGTVLTPEYTSAIAELAHQHGLRVHLDGARIFNAAVALDVPVSELVAPADSVCFCLSKGLSAPVGSLLCGTQEFVATARKWRKMLGGGMRQVGIIAAAGIIALQKMVARLAEDHATARHLAYGLANIPGITVHPDRVQTNIVMFEPPITIPAPEFIQRSNARGVRFGSLGGQRVRAVTHRMVTKADIDEALNRIEFLVREIESEAH</sequence>
<dbReference type="FunFam" id="3.90.1150.10:FF:000041">
    <property type="entry name" value="Low-specificity L-threonine aldolase"/>
    <property type="match status" value="1"/>
</dbReference>
<dbReference type="GO" id="GO:0006567">
    <property type="term" value="P:L-threonine catabolic process"/>
    <property type="evidence" value="ECO:0007669"/>
    <property type="project" value="TreeGrafter"/>
</dbReference>
<keyword evidence="4" id="KW-0456">Lyase</keyword>
<dbReference type="GO" id="GO:0006545">
    <property type="term" value="P:glycine biosynthetic process"/>
    <property type="evidence" value="ECO:0007669"/>
    <property type="project" value="TreeGrafter"/>
</dbReference>
<comment type="similarity">
    <text evidence="2">Belongs to the threonine aldolase family.</text>
</comment>
<dbReference type="InterPro" id="IPR015421">
    <property type="entry name" value="PyrdxlP-dep_Trfase_major"/>
</dbReference>
<comment type="caution">
    <text evidence="6">The sequence shown here is derived from an EMBL/GenBank/DDBJ whole genome shotgun (WGS) entry which is preliminary data.</text>
</comment>
<evidence type="ECO:0000256" key="4">
    <source>
        <dbReference type="ARBA" id="ARBA00023239"/>
    </source>
</evidence>
<proteinExistence type="inferred from homology"/>
<dbReference type="PIRSF" id="PIRSF017617">
    <property type="entry name" value="Thr_aldolase"/>
    <property type="match status" value="1"/>
</dbReference>
<protein>
    <recommendedName>
        <fullName evidence="5">Aromatic amino acid beta-eliminating lyase/threonine aldolase domain-containing protein</fullName>
    </recommendedName>
</protein>
<dbReference type="InterPro" id="IPR015422">
    <property type="entry name" value="PyrdxlP-dep_Trfase_small"/>
</dbReference>
<dbReference type="InterPro" id="IPR023603">
    <property type="entry name" value="Low_specificity_L-TA-like"/>
</dbReference>
<gene>
    <name evidence="6" type="ORF">S06H3_08245</name>
</gene>
<dbReference type="EMBL" id="BARV01003453">
    <property type="protein sequence ID" value="GAI07217.1"/>
    <property type="molecule type" value="Genomic_DNA"/>
</dbReference>
<evidence type="ECO:0000256" key="2">
    <source>
        <dbReference type="ARBA" id="ARBA00006966"/>
    </source>
</evidence>
<feature type="domain" description="Aromatic amino acid beta-eliminating lyase/threonine aldolase" evidence="5">
    <location>
        <begin position="2"/>
        <end position="251"/>
    </location>
</feature>
<dbReference type="InterPro" id="IPR015424">
    <property type="entry name" value="PyrdxlP-dep_Trfase"/>
</dbReference>
<evidence type="ECO:0000256" key="3">
    <source>
        <dbReference type="ARBA" id="ARBA00022898"/>
    </source>
</evidence>
<organism evidence="6">
    <name type="scientific">marine sediment metagenome</name>
    <dbReference type="NCBI Taxonomy" id="412755"/>
    <lineage>
        <taxon>unclassified sequences</taxon>
        <taxon>metagenomes</taxon>
        <taxon>ecological metagenomes</taxon>
    </lineage>
</organism>